<protein>
    <submittedName>
        <fullName evidence="1">Uncharacterized protein</fullName>
    </submittedName>
</protein>
<name>A0A919VPB5_9ACTN</name>
<dbReference type="Proteomes" id="UP000680865">
    <property type="component" value="Unassembled WGS sequence"/>
</dbReference>
<accession>A0A919VPB5</accession>
<evidence type="ECO:0000313" key="1">
    <source>
        <dbReference type="EMBL" id="GIM73644.1"/>
    </source>
</evidence>
<keyword evidence="2" id="KW-1185">Reference proteome</keyword>
<organism evidence="1 2">
    <name type="scientific">Winogradskya consettensis</name>
    <dbReference type="NCBI Taxonomy" id="113560"/>
    <lineage>
        <taxon>Bacteria</taxon>
        <taxon>Bacillati</taxon>
        <taxon>Actinomycetota</taxon>
        <taxon>Actinomycetes</taxon>
        <taxon>Micromonosporales</taxon>
        <taxon>Micromonosporaceae</taxon>
        <taxon>Winogradskya</taxon>
    </lineage>
</organism>
<dbReference type="EMBL" id="BOQP01000017">
    <property type="protein sequence ID" value="GIM73644.1"/>
    <property type="molecule type" value="Genomic_DNA"/>
</dbReference>
<proteinExistence type="predicted"/>
<reference evidence="1" key="1">
    <citation type="submission" date="2021-03" db="EMBL/GenBank/DDBJ databases">
        <title>Whole genome shotgun sequence of Actinoplanes consettensis NBRC 14913.</title>
        <authorList>
            <person name="Komaki H."/>
            <person name="Tamura T."/>
        </authorList>
    </citation>
    <scope>NUCLEOTIDE SEQUENCE</scope>
    <source>
        <strain evidence="1">NBRC 14913</strain>
    </source>
</reference>
<gene>
    <name evidence="1" type="ORF">Aco04nite_36350</name>
</gene>
<dbReference type="AlphaFoldDB" id="A0A919VPB5"/>
<sequence>MGPGSTEEASGAYQYGVERVRAYAGLISALAAGSLLLALPPAAQGKTGAPAPLSVAWPTASKAALPATLPDKTPYEPTLFLDANTSVGTAPTPDNKSLRLLIRTKTEKVLRTLPSTANPSFQSVTVAGGTLGWFERTDKGGLQLWTADLKTGAVRQVTADTGLARFYRSDNDLVIADGRFRWVASGPRDTTEVRSVALAGGPVEVRPEPGSWRFTGWPWLVDGATSTTGATTLRNVVTGQDVKVKTTRKAATDCSPTWCQVVSLDEDGFSRIELMRPDGSARVDVAGDTANTEIVDVAPLGKFEIFVRIDANSELTGNAELLMYEIATHRTVQVSPDAGQIAYRNGVLSWSTGNLETFVRHSLDLRTIH</sequence>
<comment type="caution">
    <text evidence="1">The sequence shown here is derived from an EMBL/GenBank/DDBJ whole genome shotgun (WGS) entry which is preliminary data.</text>
</comment>
<evidence type="ECO:0000313" key="2">
    <source>
        <dbReference type="Proteomes" id="UP000680865"/>
    </source>
</evidence>